<accession>A0A158DEX4</accession>
<evidence type="ECO:0000313" key="1">
    <source>
        <dbReference type="EMBL" id="SAK93182.1"/>
    </source>
</evidence>
<evidence type="ECO:0008006" key="3">
    <source>
        <dbReference type="Google" id="ProtNLM"/>
    </source>
</evidence>
<dbReference type="OrthoDB" id="4014363at2"/>
<dbReference type="Pfam" id="PF10994">
    <property type="entry name" value="DUF2817"/>
    <property type="match status" value="1"/>
</dbReference>
<organism evidence="1 2">
    <name type="scientific">Caballeronia calidae</name>
    <dbReference type="NCBI Taxonomy" id="1777139"/>
    <lineage>
        <taxon>Bacteria</taxon>
        <taxon>Pseudomonadati</taxon>
        <taxon>Pseudomonadota</taxon>
        <taxon>Betaproteobacteria</taxon>
        <taxon>Burkholderiales</taxon>
        <taxon>Burkholderiaceae</taxon>
        <taxon>Caballeronia</taxon>
    </lineage>
</organism>
<comment type="caution">
    <text evidence="1">The sequence shown here is derived from an EMBL/GenBank/DDBJ whole genome shotgun (WGS) entry which is preliminary data.</text>
</comment>
<dbReference type="EMBL" id="FCOX02000031">
    <property type="protein sequence ID" value="SAK93182.1"/>
    <property type="molecule type" value="Genomic_DNA"/>
</dbReference>
<proteinExistence type="predicted"/>
<dbReference type="RefSeq" id="WP_062608670.1">
    <property type="nucleotide sequence ID" value="NZ_FCOX02000031.1"/>
</dbReference>
<dbReference type="Proteomes" id="UP000071859">
    <property type="component" value="Unassembled WGS sequence"/>
</dbReference>
<reference evidence="1" key="1">
    <citation type="submission" date="2016-01" db="EMBL/GenBank/DDBJ databases">
        <authorList>
            <person name="Peeters C."/>
        </authorList>
    </citation>
    <scope>NUCLEOTIDE SEQUENCE</scope>
    <source>
        <strain evidence="1">LMG 29321</strain>
    </source>
</reference>
<dbReference type="InterPro" id="IPR021259">
    <property type="entry name" value="DUF2817"/>
</dbReference>
<dbReference type="CDD" id="cd06233">
    <property type="entry name" value="M14-like"/>
    <property type="match status" value="1"/>
</dbReference>
<sequence>MFSSTYREARRRFLDTASQRKLTVDTRVLEGIDGLEGETLATDVVRIGPRDAARLLVLTSGTHGVEGFCGSGAQIALMRDDVLPALMDKLGVAMLLVHAINPYGFSYLSRTTEGNVDLNRNSVDFSEPLPRNPGYAELHDLLIPASWPPDEANVAAIRGYIETRGQWTYQQAVTTGQYTHAQGMFYGGDAPAWSTRTMRALLAEYGETCAAIGWIDFHTGLGPSGFGAKICVGDVQRARRWWGADVTSPADGTSIAADVAGPLLDTLRQTCPYAATASIAIEYGTVPLTDMLDMLRADVWVRHHPDAPDALKADIRRQIRAAFYIDEDIWRGMIVGQARAAVLQALYGLAREDSAQRNSSHIG</sequence>
<dbReference type="SUPFAM" id="SSF53187">
    <property type="entry name" value="Zn-dependent exopeptidases"/>
    <property type="match status" value="1"/>
</dbReference>
<keyword evidence="2" id="KW-1185">Reference proteome</keyword>
<dbReference type="AlphaFoldDB" id="A0A158DEX4"/>
<name>A0A158DEX4_9BURK</name>
<evidence type="ECO:0000313" key="2">
    <source>
        <dbReference type="Proteomes" id="UP000071859"/>
    </source>
</evidence>
<dbReference type="Gene3D" id="3.40.630.10">
    <property type="entry name" value="Zn peptidases"/>
    <property type="match status" value="1"/>
</dbReference>
<gene>
    <name evidence="1" type="ORF">AWB78_05092</name>
</gene>
<protein>
    <recommendedName>
        <fullName evidence="3">DUF2817 domain-containing protein</fullName>
    </recommendedName>
</protein>